<gene>
    <name evidence="4" type="ORF">H9L22_16850</name>
</gene>
<evidence type="ECO:0000259" key="3">
    <source>
        <dbReference type="Pfam" id="PF00884"/>
    </source>
</evidence>
<comment type="similarity">
    <text evidence="1">Belongs to the sulfatase family.</text>
</comment>
<dbReference type="Proteomes" id="UP000516117">
    <property type="component" value="Chromosome"/>
</dbReference>
<dbReference type="EMBL" id="CP060789">
    <property type="protein sequence ID" value="QNP55774.1"/>
    <property type="molecule type" value="Genomic_DNA"/>
</dbReference>
<accession>A0A7H0H5F8</accession>
<dbReference type="PANTHER" id="PTHR42693:SF53">
    <property type="entry name" value="ENDO-4-O-SULFATASE"/>
    <property type="match status" value="1"/>
</dbReference>
<dbReference type="KEGG" id="tdf:H9L22_16850"/>
<proteinExistence type="inferred from homology"/>
<keyword evidence="2 4" id="KW-0378">Hydrolase</keyword>
<evidence type="ECO:0000256" key="2">
    <source>
        <dbReference type="ARBA" id="ARBA00022801"/>
    </source>
</evidence>
<sequence length="501" mass="56051">MAPTRPNIIWVMTDQHRADLTTVTGQAGPVMPTLGALADRGTTFERASTSYPACVPARVSLLTGRFPSAHQVRQNSNEDDAFFAEDLLDVLGKAGYETFFSGKPHMHRKPADFDHFRGPYMHTEGPKKTPQHAEFDAWLDGLDHSVADGPTPFPLSAQLPTRIVDDALDAVLSARPDGPTDRPFFCWVSFPEPHNPYQAPEPYYSMFTDVADSYERGAGPEVIDQLSWRYRWLRDLVEEKRPNFDAEWRRYLAVYLGMLRMLDDQIARLFAGLGEHMDNTIVVFLADHGDYVGQYGMQRKGAGLSDALTRIPLIVAGPGVPAGEVRDEEVSIVDVTPTMCGLLGLDLPAGIQGRDLAPLLARSREPGEEFETGYVELGYGGVAYDVDDRPDLHFPYEGRTFDELNTVTQSGQERMVRRGDWKLIMDDRGTTWLHDLATDPAEVDNLAADLDHAAVRHDLTQRLARWMMRVGDDLPLGRYTPLIPPHNWRWAPQPPEADSTP</sequence>
<dbReference type="AlphaFoldDB" id="A0A7H0H5F8"/>
<keyword evidence="4" id="KW-0808">Transferase</keyword>
<dbReference type="InterPro" id="IPR000917">
    <property type="entry name" value="Sulfatase_N"/>
</dbReference>
<dbReference type="SUPFAM" id="SSF53649">
    <property type="entry name" value="Alkaline phosphatase-like"/>
    <property type="match status" value="1"/>
</dbReference>
<protein>
    <submittedName>
        <fullName evidence="4">Sulfatase-like hydrolase/transferase</fullName>
    </submittedName>
</protein>
<feature type="domain" description="Sulfatase N-terminal" evidence="3">
    <location>
        <begin position="6"/>
        <end position="344"/>
    </location>
</feature>
<organism evidence="4 5">
    <name type="scientific">Tessaracoccus defluvii</name>
    <dbReference type="NCBI Taxonomy" id="1285901"/>
    <lineage>
        <taxon>Bacteria</taxon>
        <taxon>Bacillati</taxon>
        <taxon>Actinomycetota</taxon>
        <taxon>Actinomycetes</taxon>
        <taxon>Propionibacteriales</taxon>
        <taxon>Propionibacteriaceae</taxon>
        <taxon>Tessaracoccus</taxon>
    </lineage>
</organism>
<dbReference type="PANTHER" id="PTHR42693">
    <property type="entry name" value="ARYLSULFATASE FAMILY MEMBER"/>
    <property type="match status" value="1"/>
</dbReference>
<reference evidence="4 5" key="1">
    <citation type="submission" date="2020-08" db="EMBL/GenBank/DDBJ databases">
        <title>Genome sequence of Tessaracoccus defluvii JCM 17540T.</title>
        <authorList>
            <person name="Hyun D.-W."/>
            <person name="Bae J.-W."/>
        </authorList>
    </citation>
    <scope>NUCLEOTIDE SEQUENCE [LARGE SCALE GENOMIC DNA]</scope>
    <source>
        <strain evidence="4 5">JCM 17540</strain>
    </source>
</reference>
<evidence type="ECO:0000313" key="4">
    <source>
        <dbReference type="EMBL" id="QNP55774.1"/>
    </source>
</evidence>
<dbReference type="InterPro" id="IPR050738">
    <property type="entry name" value="Sulfatase"/>
</dbReference>
<evidence type="ECO:0000256" key="1">
    <source>
        <dbReference type="ARBA" id="ARBA00008779"/>
    </source>
</evidence>
<evidence type="ECO:0000313" key="5">
    <source>
        <dbReference type="Proteomes" id="UP000516117"/>
    </source>
</evidence>
<dbReference type="Pfam" id="PF00884">
    <property type="entry name" value="Sulfatase"/>
    <property type="match status" value="1"/>
</dbReference>
<dbReference type="GO" id="GO:0004065">
    <property type="term" value="F:arylsulfatase activity"/>
    <property type="evidence" value="ECO:0007669"/>
    <property type="project" value="TreeGrafter"/>
</dbReference>
<dbReference type="GO" id="GO:0016740">
    <property type="term" value="F:transferase activity"/>
    <property type="evidence" value="ECO:0007669"/>
    <property type="project" value="UniProtKB-KW"/>
</dbReference>
<dbReference type="RefSeq" id="WP_187720903.1">
    <property type="nucleotide sequence ID" value="NZ_BAABBL010000010.1"/>
</dbReference>
<name>A0A7H0H5F8_9ACTN</name>
<keyword evidence="5" id="KW-1185">Reference proteome</keyword>
<dbReference type="InterPro" id="IPR017850">
    <property type="entry name" value="Alkaline_phosphatase_core_sf"/>
</dbReference>
<dbReference type="Gene3D" id="3.40.720.10">
    <property type="entry name" value="Alkaline Phosphatase, subunit A"/>
    <property type="match status" value="1"/>
</dbReference>